<dbReference type="GO" id="GO:0022857">
    <property type="term" value="F:transmembrane transporter activity"/>
    <property type="evidence" value="ECO:0007669"/>
    <property type="project" value="InterPro"/>
</dbReference>
<protein>
    <submittedName>
        <fullName evidence="7">MFS transporter</fullName>
    </submittedName>
</protein>
<feature type="transmembrane region" description="Helical" evidence="5">
    <location>
        <begin position="114"/>
        <end position="135"/>
    </location>
</feature>
<evidence type="ECO:0000256" key="2">
    <source>
        <dbReference type="ARBA" id="ARBA00022692"/>
    </source>
</evidence>
<feature type="transmembrane region" description="Helical" evidence="5">
    <location>
        <begin position="241"/>
        <end position="260"/>
    </location>
</feature>
<name>A0A2N7S543_9MICC</name>
<comment type="caution">
    <text evidence="7">The sequence shown here is derived from an EMBL/GenBank/DDBJ whole genome shotgun (WGS) entry which is preliminary data.</text>
</comment>
<feature type="transmembrane region" description="Helical" evidence="5">
    <location>
        <begin position="59"/>
        <end position="77"/>
    </location>
</feature>
<dbReference type="InterPro" id="IPR036259">
    <property type="entry name" value="MFS_trans_sf"/>
</dbReference>
<dbReference type="PANTHER" id="PTHR42718:SF39">
    <property type="entry name" value="ACTINORHODIN TRANSPORTER-RELATED"/>
    <property type="match status" value="1"/>
</dbReference>
<evidence type="ECO:0000313" key="7">
    <source>
        <dbReference type="EMBL" id="PMQ21268.1"/>
    </source>
</evidence>
<dbReference type="PRINTS" id="PR01036">
    <property type="entry name" value="TCRTETB"/>
</dbReference>
<dbReference type="SUPFAM" id="SSF103473">
    <property type="entry name" value="MFS general substrate transporter"/>
    <property type="match status" value="2"/>
</dbReference>
<accession>A0A2N7S543</accession>
<dbReference type="Proteomes" id="UP000235739">
    <property type="component" value="Unassembled WGS sequence"/>
</dbReference>
<dbReference type="AlphaFoldDB" id="A0A2N7S543"/>
<feature type="transmembrane region" description="Helical" evidence="5">
    <location>
        <begin position="89"/>
        <end position="108"/>
    </location>
</feature>
<dbReference type="InterPro" id="IPR020846">
    <property type="entry name" value="MFS_dom"/>
</dbReference>
<dbReference type="GO" id="GO:0005886">
    <property type="term" value="C:plasma membrane"/>
    <property type="evidence" value="ECO:0007669"/>
    <property type="project" value="UniProtKB-SubCell"/>
</dbReference>
<feature type="transmembrane region" description="Helical" evidence="5">
    <location>
        <begin position="147"/>
        <end position="173"/>
    </location>
</feature>
<dbReference type="InterPro" id="IPR011701">
    <property type="entry name" value="MFS"/>
</dbReference>
<dbReference type="PROSITE" id="PS50850">
    <property type="entry name" value="MFS"/>
    <property type="match status" value="1"/>
</dbReference>
<proteinExistence type="predicted"/>
<evidence type="ECO:0000256" key="3">
    <source>
        <dbReference type="ARBA" id="ARBA00022989"/>
    </source>
</evidence>
<keyword evidence="3 5" id="KW-1133">Transmembrane helix</keyword>
<keyword evidence="4 5" id="KW-0472">Membrane</keyword>
<feature type="transmembrane region" description="Helical" evidence="5">
    <location>
        <begin position="314"/>
        <end position="336"/>
    </location>
</feature>
<evidence type="ECO:0000259" key="6">
    <source>
        <dbReference type="PROSITE" id="PS50850"/>
    </source>
</evidence>
<organism evidence="7 8">
    <name type="scientific">Glutamicibacter arilaitensis</name>
    <dbReference type="NCBI Taxonomy" id="256701"/>
    <lineage>
        <taxon>Bacteria</taxon>
        <taxon>Bacillati</taxon>
        <taxon>Actinomycetota</taxon>
        <taxon>Actinomycetes</taxon>
        <taxon>Micrococcales</taxon>
        <taxon>Micrococcaceae</taxon>
        <taxon>Glutamicibacter</taxon>
    </lineage>
</organism>
<sequence>MSQSAPNTAPVAPELSASARWRLLGVLLAAMFMSLVSVSIVNVVLPAIGSTLHATEADLQWVLAGYALTFGVVLVAAGRAGDLLGRGVMFIAGVAIFTAASILAGVAADPLVLNIARFIMGIGSGLLNPQVMGMIQQHFRGAARGRAYGLLGTAVGFSVAIGPVLGGLLINWLGEDAGWRWTFLINVPVGVLAIVLALLWLPKPLFNKPTHKVDLDPVGGVLLAVGIFALLLPFVQGRETPWLWSLLALAAVVLVLWVWWEKKYKARGREPMVELALFKIRSFTNGTLIAGLYFMGVSSVWVLVAIYVQQSQGFSALQAGLICLPAALLSAFSSDIAGRYVMTLGRKLVIGGILSALFGLLSTIAVVILEDRGVLDIWWMLLSLAFIGVAQGFIISPNQALTLMEVPVANSGSAGGLMQTSQRVGTAVGIAVITAVFYGMNHVAGYSVAMSLSFVAISVLVVATLLVGILDLRQGRRTHSKAGVEEIIPVAPGAQRTVTGAIDIVGPKEPTQPLDSQL</sequence>
<dbReference type="PANTHER" id="PTHR42718">
    <property type="entry name" value="MAJOR FACILITATOR SUPERFAMILY MULTIDRUG TRANSPORTER MFSC"/>
    <property type="match status" value="1"/>
</dbReference>
<evidence type="ECO:0000313" key="8">
    <source>
        <dbReference type="Proteomes" id="UP000235739"/>
    </source>
</evidence>
<feature type="transmembrane region" description="Helical" evidence="5">
    <location>
        <begin position="446"/>
        <end position="470"/>
    </location>
</feature>
<evidence type="ECO:0000256" key="5">
    <source>
        <dbReference type="SAM" id="Phobius"/>
    </source>
</evidence>
<feature type="transmembrane region" description="Helical" evidence="5">
    <location>
        <begin position="23"/>
        <end position="47"/>
    </location>
</feature>
<dbReference type="CDD" id="cd17321">
    <property type="entry name" value="MFS_MMR_MDR_like"/>
    <property type="match status" value="1"/>
</dbReference>
<dbReference type="Pfam" id="PF07690">
    <property type="entry name" value="MFS_1"/>
    <property type="match status" value="1"/>
</dbReference>
<dbReference type="RefSeq" id="WP_102597889.1">
    <property type="nucleotide sequence ID" value="NZ_JBQDKG010000027.1"/>
</dbReference>
<feature type="transmembrane region" description="Helical" evidence="5">
    <location>
        <begin position="424"/>
        <end position="440"/>
    </location>
</feature>
<evidence type="ECO:0000256" key="1">
    <source>
        <dbReference type="ARBA" id="ARBA00004651"/>
    </source>
</evidence>
<comment type="subcellular location">
    <subcellularLocation>
        <location evidence="1">Cell membrane</location>
        <topology evidence="1">Multi-pass membrane protein</topology>
    </subcellularLocation>
</comment>
<evidence type="ECO:0000256" key="4">
    <source>
        <dbReference type="ARBA" id="ARBA00023136"/>
    </source>
</evidence>
<dbReference type="EMBL" id="PNQX01000001">
    <property type="protein sequence ID" value="PMQ21268.1"/>
    <property type="molecule type" value="Genomic_DNA"/>
</dbReference>
<gene>
    <name evidence="7" type="ORF">CIK84_06835</name>
</gene>
<feature type="transmembrane region" description="Helical" evidence="5">
    <location>
        <begin position="288"/>
        <end position="308"/>
    </location>
</feature>
<feature type="transmembrane region" description="Helical" evidence="5">
    <location>
        <begin position="348"/>
        <end position="369"/>
    </location>
</feature>
<feature type="transmembrane region" description="Helical" evidence="5">
    <location>
        <begin position="375"/>
        <end position="395"/>
    </location>
</feature>
<feature type="domain" description="Major facilitator superfamily (MFS) profile" evidence="6">
    <location>
        <begin position="23"/>
        <end position="476"/>
    </location>
</feature>
<feature type="transmembrane region" description="Helical" evidence="5">
    <location>
        <begin position="179"/>
        <end position="201"/>
    </location>
</feature>
<dbReference type="Gene3D" id="1.20.1720.10">
    <property type="entry name" value="Multidrug resistance protein D"/>
    <property type="match status" value="1"/>
</dbReference>
<feature type="transmembrane region" description="Helical" evidence="5">
    <location>
        <begin position="213"/>
        <end position="235"/>
    </location>
</feature>
<dbReference type="Gene3D" id="1.20.1250.20">
    <property type="entry name" value="MFS general substrate transporter like domains"/>
    <property type="match status" value="1"/>
</dbReference>
<reference evidence="7 8" key="1">
    <citation type="journal article" date="2017" name="Elife">
        <title>Extensive horizontal gene transfer in cheese-associated bacteria.</title>
        <authorList>
            <person name="Bonham K.S."/>
            <person name="Wolfe B.E."/>
            <person name="Dutton R.J."/>
        </authorList>
    </citation>
    <scope>NUCLEOTIDE SEQUENCE [LARGE SCALE GENOMIC DNA]</scope>
    <source>
        <strain evidence="7 8">JB182</strain>
    </source>
</reference>
<keyword evidence="2 5" id="KW-0812">Transmembrane</keyword>